<feature type="transmembrane region" description="Helical" evidence="1">
    <location>
        <begin position="1037"/>
        <end position="1063"/>
    </location>
</feature>
<dbReference type="PANTHER" id="PTHR32063">
    <property type="match status" value="1"/>
</dbReference>
<keyword evidence="1" id="KW-0472">Membrane</keyword>
<dbReference type="PANTHER" id="PTHR32063:SF0">
    <property type="entry name" value="SWARMING MOTILITY PROTEIN SWRC"/>
    <property type="match status" value="1"/>
</dbReference>
<feature type="transmembrane region" description="Helical" evidence="1">
    <location>
        <begin position="959"/>
        <end position="984"/>
    </location>
</feature>
<feature type="transmembrane region" description="Helical" evidence="1">
    <location>
        <begin position="476"/>
        <end position="496"/>
    </location>
</feature>
<evidence type="ECO:0000313" key="3">
    <source>
        <dbReference type="Proteomes" id="UP000243784"/>
    </source>
</evidence>
<dbReference type="Gene3D" id="1.20.1640.10">
    <property type="entry name" value="Multidrug efflux transporter AcrB transmembrane domain"/>
    <property type="match status" value="3"/>
</dbReference>
<protein>
    <submittedName>
        <fullName evidence="2">Hydrogenase expression protein</fullName>
    </submittedName>
</protein>
<dbReference type="InterPro" id="IPR027463">
    <property type="entry name" value="AcrB_DN_DC_subdom"/>
</dbReference>
<organism evidence="2 3">
    <name type="scientific">Candidatus Rhodoluna planktonica</name>
    <dbReference type="NCBI Taxonomy" id="535712"/>
    <lineage>
        <taxon>Bacteria</taxon>
        <taxon>Bacillati</taxon>
        <taxon>Actinomycetota</taxon>
        <taxon>Actinomycetes</taxon>
        <taxon>Micrococcales</taxon>
        <taxon>Microbacteriaceae</taxon>
        <taxon>Luna cluster</taxon>
        <taxon>Luna-1 subcluster</taxon>
        <taxon>Rhodoluna</taxon>
    </lineage>
</organism>
<dbReference type="AlphaFoldDB" id="A0A1D9DYI9"/>
<feature type="transmembrane region" description="Helical" evidence="1">
    <location>
        <begin position="907"/>
        <end position="926"/>
    </location>
</feature>
<dbReference type="Gene3D" id="3.30.70.1320">
    <property type="entry name" value="Multidrug efflux transporter AcrB pore domain like"/>
    <property type="match status" value="2"/>
</dbReference>
<feature type="transmembrane region" description="Helical" evidence="1">
    <location>
        <begin position="582"/>
        <end position="602"/>
    </location>
</feature>
<dbReference type="PRINTS" id="PR00702">
    <property type="entry name" value="ACRIFLAVINRP"/>
</dbReference>
<dbReference type="GO" id="GO:0005886">
    <property type="term" value="C:plasma membrane"/>
    <property type="evidence" value="ECO:0007669"/>
    <property type="project" value="TreeGrafter"/>
</dbReference>
<feature type="transmembrane region" description="Helical" evidence="1">
    <location>
        <begin position="1005"/>
        <end position="1025"/>
    </location>
</feature>
<dbReference type="InterPro" id="IPR001036">
    <property type="entry name" value="Acrflvin-R"/>
</dbReference>
<dbReference type="SUPFAM" id="SSF82714">
    <property type="entry name" value="Multidrug efflux transporter AcrB TolC docking domain, DN and DC subdomains"/>
    <property type="match status" value="2"/>
</dbReference>
<dbReference type="SUPFAM" id="SSF82693">
    <property type="entry name" value="Multidrug efflux transporter AcrB pore domain, PN1, PN2, PC1 and PC2 subdomains"/>
    <property type="match status" value="2"/>
</dbReference>
<evidence type="ECO:0000256" key="1">
    <source>
        <dbReference type="SAM" id="Phobius"/>
    </source>
</evidence>
<feature type="transmembrane region" description="Helical" evidence="1">
    <location>
        <begin position="383"/>
        <end position="399"/>
    </location>
</feature>
<dbReference type="RefSeq" id="WP_070954395.1">
    <property type="nucleotide sequence ID" value="NZ_CP015208.1"/>
</dbReference>
<evidence type="ECO:0000313" key="2">
    <source>
        <dbReference type="EMBL" id="AOY55884.1"/>
    </source>
</evidence>
<dbReference type="Pfam" id="PF00873">
    <property type="entry name" value="ACR_tran"/>
    <property type="match status" value="2"/>
</dbReference>
<dbReference type="Gene3D" id="3.30.70.1430">
    <property type="entry name" value="Multidrug efflux transporter AcrB pore domain"/>
    <property type="match status" value="2"/>
</dbReference>
<feature type="transmembrane region" description="Helical" evidence="1">
    <location>
        <begin position="508"/>
        <end position="535"/>
    </location>
</feature>
<keyword evidence="3" id="KW-1185">Reference proteome</keyword>
<dbReference type="EMBL" id="CP015208">
    <property type="protein sequence ID" value="AOY55884.1"/>
    <property type="molecule type" value="Genomic_DNA"/>
</dbReference>
<dbReference type="Gene3D" id="3.30.2090.10">
    <property type="entry name" value="Multidrug efflux transporter AcrB TolC docking domain, DN and DC subdomains"/>
    <property type="match status" value="3"/>
</dbReference>
<dbReference type="Gene3D" id="3.30.70.1440">
    <property type="entry name" value="Multidrug efflux transporter AcrB pore domain"/>
    <property type="match status" value="1"/>
</dbReference>
<sequence length="1093" mass="113863">MHIFAKLSLANRSVVALATAIIAAFGLISLSGLKQELIPSFETPQAAVVTSLPGASPEIIDQQISQPLENAIRQQEGLIGSTSTSQSSLSIIRVEFDYGTKTADVSARLNAAVAAVEATLPEGASARVISGSFDSVPIIALGISANDGNNEALGKKLEDIAAPLLAEIPGVRDVTFSGVQEKRINLELKQSVLAANGLSQQSIVSALQANGFIVPAGTIDDSEGSIAVQVGTAINSIEDFKNLPLIGSKTVISTPSAASGGSLSGIPSSGIPTGAFPGATLPTASALSATPTVTTRTVVLSVADVATVSYENAPVSNISRINGKAALTISITKNQDANTVSVSHAVEEKLAELEQQLGDVTIVTVFDQAPFVEKSLENLTTEGLLGLGFAILIILLFLLSVRSTLVTAISIPTSVLITFIGLSGFDYSLNLFTLSALTIAIGRVVDDSIVVIENINRHLSYGEEKKQAILTAVREVAGAITAATITTVAVFLPIALVEGLVGELFRPFSFTFAIALVASLAVSLTIVPVLAYWFLKSPKIQTGENQDEVIAKVRELEEEKERKSWLQRGYLPVLSWTQRRPVVTLVASFLVLVFTFGLVPQLKTDFIGSSGSNSFVINQTLAPGATLAQKDEAAAKLEKLILDREEVEVVQTTIGSAADGRVAFGAQTGGTSLQVTTIEGTDQTAFQAELESLFQADSSLGTVEFSSGGGGGFGGSSTIDIKITAADESKLEAAIADVEKAMAGTPNVSAIENSLAERQRTLQVTVDREKAANKGLTEIAVGGIVSGIMRPSSIGSLNVDGVATDIYVVREDVPETITEVKNIEIPSATGIVKLSEIASVRLSSVPVSITTEKGERTATVSLTPDGDNLGAITAEVTERLDSVDLPAGTKAEIGGVSASQAESFGQLGTALLAAVAIVFVVMVATFSSIIQPLILLISIPFAATGALGLLLITDTALGVPALIGMLLLVGIVVTNAIVLIDLINQYRKDGMPTQQAIMDGARQRLRPILMTALATIFALTPMALGVTGGGGFISQPLAIVVIGGLFSSTVLTLVIVPVLYWLVEGRKERRAERKSRRAARLAEAAAKKVAPES</sequence>
<dbReference type="STRING" id="535712.A4Z71_02535"/>
<dbReference type="KEGG" id="rpla:A4Z71_02535"/>
<name>A0A1D9DYI9_9MICO</name>
<dbReference type="SUPFAM" id="SSF82866">
    <property type="entry name" value="Multidrug efflux transporter AcrB transmembrane domain"/>
    <property type="match status" value="2"/>
</dbReference>
<accession>A0A1D9DYI9</accession>
<proteinExistence type="predicted"/>
<gene>
    <name evidence="2" type="ORF">A4Z71_02535</name>
</gene>
<feature type="transmembrane region" description="Helical" evidence="1">
    <location>
        <begin position="933"/>
        <end position="953"/>
    </location>
</feature>
<keyword evidence="1" id="KW-1133">Transmembrane helix</keyword>
<reference evidence="2 3" key="1">
    <citation type="journal article" date="2016" name="Biochim. Biophys. Acta">
        <title>Photochemical characterization of actinorhodopsin and its functional existence in the natural host.</title>
        <authorList>
            <person name="Nakamura S."/>
            <person name="Kikukawa T."/>
            <person name="Tamogami J."/>
            <person name="Kamiya M."/>
            <person name="Aizawa T."/>
            <person name="Hahn M.W."/>
            <person name="Ihara K."/>
            <person name="Kamo N."/>
            <person name="Demura M."/>
        </authorList>
    </citation>
    <scope>NUCLEOTIDE SEQUENCE [LARGE SCALE GENOMIC DNA]</scope>
    <source>
        <strain evidence="2 3">MWH-Dar1</strain>
    </source>
</reference>
<keyword evidence="1" id="KW-0812">Transmembrane</keyword>
<dbReference type="Proteomes" id="UP000243784">
    <property type="component" value="Chromosome"/>
</dbReference>
<dbReference type="GO" id="GO:0042910">
    <property type="term" value="F:xenobiotic transmembrane transporter activity"/>
    <property type="evidence" value="ECO:0007669"/>
    <property type="project" value="TreeGrafter"/>
</dbReference>